<evidence type="ECO:0000313" key="2">
    <source>
        <dbReference type="Proteomes" id="UP001164250"/>
    </source>
</evidence>
<reference evidence="2" key="1">
    <citation type="journal article" date="2023" name="G3 (Bethesda)">
        <title>Genome assembly and association tests identify interacting loci associated with vigor, precocity, and sex in interspecific pistachio rootstocks.</title>
        <authorList>
            <person name="Palmer W."/>
            <person name="Jacygrad E."/>
            <person name="Sagayaradj S."/>
            <person name="Cavanaugh K."/>
            <person name="Han R."/>
            <person name="Bertier L."/>
            <person name="Beede B."/>
            <person name="Kafkas S."/>
            <person name="Golino D."/>
            <person name="Preece J."/>
            <person name="Michelmore R."/>
        </authorList>
    </citation>
    <scope>NUCLEOTIDE SEQUENCE [LARGE SCALE GENOMIC DNA]</scope>
</reference>
<proteinExistence type="predicted"/>
<sequence>MVVSFEHEASELRRGDANSRDSAELEVNDGTELVSEVSENVVWPVNVEEESKKEEEREQECLRGKKVHNCADVIP</sequence>
<gene>
    <name evidence="1" type="ORF">Patl1_16839</name>
</gene>
<dbReference type="EMBL" id="CM047902">
    <property type="protein sequence ID" value="KAJ0094936.1"/>
    <property type="molecule type" value="Genomic_DNA"/>
</dbReference>
<keyword evidence="2" id="KW-1185">Reference proteome</keyword>
<protein>
    <submittedName>
        <fullName evidence="1">Uncharacterized protein</fullName>
    </submittedName>
</protein>
<comment type="caution">
    <text evidence="1">The sequence shown here is derived from an EMBL/GenBank/DDBJ whole genome shotgun (WGS) entry which is preliminary data.</text>
</comment>
<accession>A0ACC1B7W7</accession>
<dbReference type="Proteomes" id="UP001164250">
    <property type="component" value="Chromosome 6"/>
</dbReference>
<organism evidence="1 2">
    <name type="scientific">Pistacia atlantica</name>
    <dbReference type="NCBI Taxonomy" id="434234"/>
    <lineage>
        <taxon>Eukaryota</taxon>
        <taxon>Viridiplantae</taxon>
        <taxon>Streptophyta</taxon>
        <taxon>Embryophyta</taxon>
        <taxon>Tracheophyta</taxon>
        <taxon>Spermatophyta</taxon>
        <taxon>Magnoliopsida</taxon>
        <taxon>eudicotyledons</taxon>
        <taxon>Gunneridae</taxon>
        <taxon>Pentapetalae</taxon>
        <taxon>rosids</taxon>
        <taxon>malvids</taxon>
        <taxon>Sapindales</taxon>
        <taxon>Anacardiaceae</taxon>
        <taxon>Pistacia</taxon>
    </lineage>
</organism>
<name>A0ACC1B7W7_9ROSI</name>
<evidence type="ECO:0000313" key="1">
    <source>
        <dbReference type="EMBL" id="KAJ0094936.1"/>
    </source>
</evidence>